<dbReference type="SMART" id="SM00267">
    <property type="entry name" value="GGDEF"/>
    <property type="match status" value="1"/>
</dbReference>
<dbReference type="PANTHER" id="PTHR45138:SF9">
    <property type="entry name" value="DIGUANYLATE CYCLASE DGCM-RELATED"/>
    <property type="match status" value="1"/>
</dbReference>
<dbReference type="InterPro" id="IPR000014">
    <property type="entry name" value="PAS"/>
</dbReference>
<feature type="transmembrane region" description="Helical" evidence="1">
    <location>
        <begin position="12"/>
        <end position="36"/>
    </location>
</feature>
<dbReference type="Pfam" id="PF08269">
    <property type="entry name" value="dCache_2"/>
    <property type="match status" value="1"/>
</dbReference>
<organism evidence="3 4">
    <name type="scientific">Vallitalea pronyensis</name>
    <dbReference type="NCBI Taxonomy" id="1348613"/>
    <lineage>
        <taxon>Bacteria</taxon>
        <taxon>Bacillati</taxon>
        <taxon>Bacillota</taxon>
        <taxon>Clostridia</taxon>
        <taxon>Lachnospirales</taxon>
        <taxon>Vallitaleaceae</taxon>
        <taxon>Vallitalea</taxon>
    </lineage>
</organism>
<gene>
    <name evidence="3" type="ORF">HZI73_17920</name>
</gene>
<dbReference type="NCBIfam" id="TIGR00254">
    <property type="entry name" value="GGDEF"/>
    <property type="match status" value="1"/>
</dbReference>
<dbReference type="PANTHER" id="PTHR45138">
    <property type="entry name" value="REGULATORY COMPONENTS OF SENSORY TRANSDUCTION SYSTEM"/>
    <property type="match status" value="1"/>
</dbReference>
<dbReference type="SUPFAM" id="SSF55073">
    <property type="entry name" value="Nucleotide cyclase"/>
    <property type="match status" value="1"/>
</dbReference>
<feature type="transmembrane region" description="Helical" evidence="1">
    <location>
        <begin position="348"/>
        <end position="369"/>
    </location>
</feature>
<dbReference type="Gene3D" id="3.30.70.270">
    <property type="match status" value="1"/>
</dbReference>
<dbReference type="InterPro" id="IPR000160">
    <property type="entry name" value="GGDEF_dom"/>
</dbReference>
<dbReference type="CDD" id="cd01949">
    <property type="entry name" value="GGDEF"/>
    <property type="match status" value="1"/>
</dbReference>
<keyword evidence="1" id="KW-0812">Transmembrane</keyword>
<dbReference type="Pfam" id="PF13426">
    <property type="entry name" value="PAS_9"/>
    <property type="match status" value="1"/>
</dbReference>
<dbReference type="AlphaFoldDB" id="A0A8J8SHP1"/>
<dbReference type="RefSeq" id="WP_212694747.1">
    <property type="nucleotide sequence ID" value="NZ_CP058649.1"/>
</dbReference>
<dbReference type="CDD" id="cd00130">
    <property type="entry name" value="PAS"/>
    <property type="match status" value="1"/>
</dbReference>
<keyword evidence="1" id="KW-0472">Membrane</keyword>
<dbReference type="FunFam" id="3.30.70.270:FF:000001">
    <property type="entry name" value="Diguanylate cyclase domain protein"/>
    <property type="match status" value="1"/>
</dbReference>
<reference evidence="3" key="1">
    <citation type="submission" date="2020-07" db="EMBL/GenBank/DDBJ databases">
        <title>Vallitalea pronyensis genome.</title>
        <authorList>
            <person name="Postec A."/>
        </authorList>
    </citation>
    <scope>NUCLEOTIDE SEQUENCE</scope>
    <source>
        <strain evidence="3">FatNI3</strain>
    </source>
</reference>
<accession>A0A8J8SHP1</accession>
<keyword evidence="4" id="KW-1185">Reference proteome</keyword>
<evidence type="ECO:0000259" key="2">
    <source>
        <dbReference type="PROSITE" id="PS50887"/>
    </source>
</evidence>
<dbReference type="Pfam" id="PF00990">
    <property type="entry name" value="GGDEF"/>
    <property type="match status" value="1"/>
</dbReference>
<proteinExistence type="predicted"/>
<dbReference type="InterPro" id="IPR004010">
    <property type="entry name" value="Double_Cache_2"/>
</dbReference>
<dbReference type="NCBIfam" id="TIGR00229">
    <property type="entry name" value="sensory_box"/>
    <property type="match status" value="1"/>
</dbReference>
<dbReference type="InterPro" id="IPR050469">
    <property type="entry name" value="Diguanylate_Cyclase"/>
</dbReference>
<feature type="domain" description="GGDEF" evidence="2">
    <location>
        <begin position="527"/>
        <end position="657"/>
    </location>
</feature>
<dbReference type="Proteomes" id="UP000683246">
    <property type="component" value="Chromosome"/>
</dbReference>
<dbReference type="GO" id="GO:0052621">
    <property type="term" value="F:diguanylate cyclase activity"/>
    <property type="evidence" value="ECO:0007669"/>
    <property type="project" value="TreeGrafter"/>
</dbReference>
<evidence type="ECO:0000256" key="1">
    <source>
        <dbReference type="SAM" id="Phobius"/>
    </source>
</evidence>
<sequence length="657" mass="77275">MRTFRKVKPLSYVSVAISLLIVSVAMGFFIITISYSRFELESERIREQYYAYQKKIIKNEVDSVYDYIEYYKNKSEEILRHDVQQQIYTVYDIINNYYEKNHHIKTREALRYDIAELIKGVRTNALTKYYYTIWLNDDNQVEANSNNDGVTTHIPSTQENPQLDALLKVAKEDGEGFCEYYWCDINGNQEEAHQRKLGFVKYFEPLNMVIGTGIYVDDMEDVIKEDLIDRIANIRYDEVGYFYVTTYEGKALVFADEAYVGTDVSHINDVNGVNVHIEGLKHIQDNGEGYIEYTWTKPGIHGVYPKVTFVKGLDRWQWIIGTGVYMDEIEDTIAHIERQMKKDITANLAKVLIVIGLLALFLLFFQYHVVKKIIDLLQQEDEINSIITDLSVDGILIVNRDGKIIESNRKGIELMGVSYRSIKDIVIWDFFQDPILLDDNKKNHIFKETSLVNLNGDTIPVEVHMKRTKIDRQKVYITYLRDLTKRYRYEKKLEELAHMDELTGVYNRRFIIKQIEEEMRKQEEHHETFAIAMADLDFFKRVNDTYGHTYGDEILKYFSKMLTENVRLTDYVGRYGGEEFIVIFTEQTKEFAYDVLHEIQLKIKQHVFEKKELKLTFSAGIVEIKNEDNRNIQDYLIQVDQLLYKAKGNGRDRIELS</sequence>
<dbReference type="InterPro" id="IPR043128">
    <property type="entry name" value="Rev_trsase/Diguanyl_cyclase"/>
</dbReference>
<evidence type="ECO:0000313" key="4">
    <source>
        <dbReference type="Proteomes" id="UP000683246"/>
    </source>
</evidence>
<name>A0A8J8SHP1_9FIRM</name>
<dbReference type="KEGG" id="vpy:HZI73_17920"/>
<protein>
    <submittedName>
        <fullName evidence="3">Cache domain-containing protein</fullName>
    </submittedName>
</protein>
<dbReference type="SUPFAM" id="SSF55785">
    <property type="entry name" value="PYP-like sensor domain (PAS domain)"/>
    <property type="match status" value="1"/>
</dbReference>
<dbReference type="PROSITE" id="PS50887">
    <property type="entry name" value="GGDEF"/>
    <property type="match status" value="1"/>
</dbReference>
<dbReference type="EMBL" id="CP058649">
    <property type="protein sequence ID" value="QUI24055.1"/>
    <property type="molecule type" value="Genomic_DNA"/>
</dbReference>
<dbReference type="InterPro" id="IPR035965">
    <property type="entry name" value="PAS-like_dom_sf"/>
</dbReference>
<dbReference type="InterPro" id="IPR029787">
    <property type="entry name" value="Nucleotide_cyclase"/>
</dbReference>
<evidence type="ECO:0000313" key="3">
    <source>
        <dbReference type="EMBL" id="QUI24055.1"/>
    </source>
</evidence>
<dbReference type="Gene3D" id="3.30.450.20">
    <property type="entry name" value="PAS domain"/>
    <property type="match status" value="3"/>
</dbReference>
<keyword evidence="1" id="KW-1133">Transmembrane helix</keyword>